<accession>A0ABR4ALB3</accession>
<evidence type="ECO:0000259" key="5">
    <source>
        <dbReference type="Pfam" id="PF04253"/>
    </source>
</evidence>
<dbReference type="InterPro" id="IPR003137">
    <property type="entry name" value="PA_domain"/>
</dbReference>
<keyword evidence="3" id="KW-0472">Membrane</keyword>
<dbReference type="CDD" id="cd02121">
    <property type="entry name" value="PA_GCPII_like"/>
    <property type="match status" value="1"/>
</dbReference>
<evidence type="ECO:0000313" key="8">
    <source>
        <dbReference type="Proteomes" id="UP001590950"/>
    </source>
</evidence>
<dbReference type="SUPFAM" id="SSF52025">
    <property type="entry name" value="PA domain"/>
    <property type="match status" value="1"/>
</dbReference>
<reference evidence="7 8" key="1">
    <citation type="submission" date="2024-09" db="EMBL/GenBank/DDBJ databases">
        <title>Rethinking Asexuality: The Enigmatic Case of Functional Sexual Genes in Lepraria (Stereocaulaceae).</title>
        <authorList>
            <person name="Doellman M."/>
            <person name="Sun Y."/>
            <person name="Barcenas-Pena A."/>
            <person name="Lumbsch H.T."/>
            <person name="Grewe F."/>
        </authorList>
    </citation>
    <scope>NUCLEOTIDE SEQUENCE [LARGE SCALE GENOMIC DNA]</scope>
    <source>
        <strain evidence="7 8">Mercado 3170</strain>
    </source>
</reference>
<dbReference type="PANTHER" id="PTHR10404">
    <property type="entry name" value="N-ACETYLATED-ALPHA-LINKED ACIDIC DIPEPTIDASE"/>
    <property type="match status" value="1"/>
</dbReference>
<evidence type="ECO:0000256" key="2">
    <source>
        <dbReference type="SAM" id="MobiDB-lite"/>
    </source>
</evidence>
<comment type="similarity">
    <text evidence="1">Belongs to the peptidase M28 family. M28B subfamily.</text>
</comment>
<dbReference type="SUPFAM" id="SSF47672">
    <property type="entry name" value="Transferrin receptor-like dimerisation domain"/>
    <property type="match status" value="1"/>
</dbReference>
<dbReference type="InterPro" id="IPR039373">
    <property type="entry name" value="Peptidase_M28B"/>
</dbReference>
<dbReference type="EMBL" id="JBEFKJ010000004">
    <property type="protein sequence ID" value="KAL2046270.1"/>
    <property type="molecule type" value="Genomic_DNA"/>
</dbReference>
<organism evidence="7 8">
    <name type="scientific">Stereocaulon virgatum</name>
    <dbReference type="NCBI Taxonomy" id="373712"/>
    <lineage>
        <taxon>Eukaryota</taxon>
        <taxon>Fungi</taxon>
        <taxon>Dikarya</taxon>
        <taxon>Ascomycota</taxon>
        <taxon>Pezizomycotina</taxon>
        <taxon>Lecanoromycetes</taxon>
        <taxon>OSLEUM clade</taxon>
        <taxon>Lecanoromycetidae</taxon>
        <taxon>Lecanorales</taxon>
        <taxon>Lecanorineae</taxon>
        <taxon>Stereocaulaceae</taxon>
        <taxon>Stereocaulon</taxon>
    </lineage>
</organism>
<evidence type="ECO:0000256" key="1">
    <source>
        <dbReference type="ARBA" id="ARBA00005634"/>
    </source>
</evidence>
<sequence>MVEEKPNKFDQQESLPILTYDEAILSRPSSSQSFLGPSQISHDAERQGLFERRQPQHDGYHAPTVQSARSSLDFLASSGENSPRGSTEELRREILQMDVIEPRADEDSRGLLLRGNLSKRITTLTQSLSSINLPFRQWLPSRDYILDKIPSLIRDLRPNWIIAGRFFALILVLFLAYLLFLSDIFTINRRQGSGSVYYYPDSIRNFVRDHINETYIREHSQYITSFPHIAGTKGSFVLAEYVQDLFIESQLEEVRFEQFDVYLDYPRKGGRRVAIIDPPDMAWEAKIEEELAYDDKREQTFVFHGHSRSGTVKGPLIYANYGSREDFKRLEDQGISLKGAIAIVRYYGSQGDRALKIKAAELVGAVGCIIYSDPAQDGFQRGDPYPQGRYMPSDGVQRGGVSLMSWVVGDVLSSGFASLPGEQRRDPKDNNPGLNNIPSMPLAWRDAQKLLQALKGHGKKVDDNWIGGVPGVNQWWTGDSKSPTVELTNEQDEVERRPIYNVLGKITGVEQPEKSIIVGNHRDAWCFGAADPGSGTAVLLEVVRIFGELLKKGWRPLRTIEFASWDGEEYNLIGSTEHVEARMDDLRRDGFAYLNVDVAVSGSEFKASGSPVLQTALLRVLERVADPFANKTLRKIWAEKGGILKGLGAGSDYVAFQDMAGTSSLDMSFLGNPYPYHSCYDNFDWMDKFGDPGFQYHKTMAQVWALLILELADRELLAFDFEVYANAVRGYVDNVETYARDHGAEKKDLDLTVLHEAAEVFAKNAIEFHDWDKAWEEAIGAGGFESNVMMIKRISHNTRKANFETHLLDIEGGLPGREQFKHVLFAPQAWSGYDEAFIPGVRDAIDAKNLTLAQEQVDKVAGILSYASRKLNH</sequence>
<dbReference type="Gene3D" id="3.40.630.10">
    <property type="entry name" value="Zn peptidases"/>
    <property type="match status" value="1"/>
</dbReference>
<dbReference type="InterPro" id="IPR046450">
    <property type="entry name" value="PA_dom_sf"/>
</dbReference>
<keyword evidence="8" id="KW-1185">Reference proteome</keyword>
<evidence type="ECO:0000259" key="6">
    <source>
        <dbReference type="Pfam" id="PF04389"/>
    </source>
</evidence>
<feature type="domain" description="PA" evidence="4">
    <location>
        <begin position="312"/>
        <end position="399"/>
    </location>
</feature>
<dbReference type="Pfam" id="PF04253">
    <property type="entry name" value="TFR_dimer"/>
    <property type="match status" value="1"/>
</dbReference>
<dbReference type="InterPro" id="IPR036757">
    <property type="entry name" value="TFR-like_dimer_dom_sf"/>
</dbReference>
<feature type="domain" description="Peptidase M28" evidence="6">
    <location>
        <begin position="501"/>
        <end position="687"/>
    </location>
</feature>
<dbReference type="CDD" id="cd08022">
    <property type="entry name" value="M28_PSMA_like"/>
    <property type="match status" value="1"/>
</dbReference>
<evidence type="ECO:0000256" key="3">
    <source>
        <dbReference type="SAM" id="Phobius"/>
    </source>
</evidence>
<feature type="transmembrane region" description="Helical" evidence="3">
    <location>
        <begin position="160"/>
        <end position="180"/>
    </location>
</feature>
<evidence type="ECO:0000259" key="4">
    <source>
        <dbReference type="Pfam" id="PF02225"/>
    </source>
</evidence>
<keyword evidence="3" id="KW-0812">Transmembrane</keyword>
<dbReference type="SUPFAM" id="SSF53187">
    <property type="entry name" value="Zn-dependent exopeptidases"/>
    <property type="match status" value="1"/>
</dbReference>
<dbReference type="Pfam" id="PF04389">
    <property type="entry name" value="Peptidase_M28"/>
    <property type="match status" value="1"/>
</dbReference>
<gene>
    <name evidence="7" type="ORF">N7G274_001717</name>
</gene>
<evidence type="ECO:0000313" key="7">
    <source>
        <dbReference type="EMBL" id="KAL2046270.1"/>
    </source>
</evidence>
<feature type="domain" description="Transferrin receptor-like dimerisation" evidence="5">
    <location>
        <begin position="749"/>
        <end position="871"/>
    </location>
</feature>
<dbReference type="Gene3D" id="3.50.30.30">
    <property type="match status" value="1"/>
</dbReference>
<protein>
    <recommendedName>
        <fullName evidence="9">Glutamate carboxypeptidase</fullName>
    </recommendedName>
</protein>
<proteinExistence type="inferred from homology"/>
<feature type="region of interest" description="Disordered" evidence="2">
    <location>
        <begin position="418"/>
        <end position="437"/>
    </location>
</feature>
<dbReference type="InterPro" id="IPR007484">
    <property type="entry name" value="Peptidase_M28"/>
</dbReference>
<name>A0ABR4ALB3_9LECA</name>
<evidence type="ECO:0008006" key="9">
    <source>
        <dbReference type="Google" id="ProtNLM"/>
    </source>
</evidence>
<dbReference type="InterPro" id="IPR007365">
    <property type="entry name" value="TFR-like_dimer_dom"/>
</dbReference>
<dbReference type="Pfam" id="PF02225">
    <property type="entry name" value="PA"/>
    <property type="match status" value="1"/>
</dbReference>
<dbReference type="Gene3D" id="1.20.930.40">
    <property type="entry name" value="Transferrin receptor-like, dimerisation domain"/>
    <property type="match status" value="1"/>
</dbReference>
<comment type="caution">
    <text evidence="7">The sequence shown here is derived from an EMBL/GenBank/DDBJ whole genome shotgun (WGS) entry which is preliminary data.</text>
</comment>
<dbReference type="Proteomes" id="UP001590950">
    <property type="component" value="Unassembled WGS sequence"/>
</dbReference>
<dbReference type="PANTHER" id="PTHR10404:SF71">
    <property type="entry name" value="CARBOXYPEPTIDASE TRE2, PUTATIVE (AFU_ORTHOLOGUE AFUA_3G10650)-RELATED"/>
    <property type="match status" value="1"/>
</dbReference>
<keyword evidence="3" id="KW-1133">Transmembrane helix</keyword>